<dbReference type="Proteomes" id="UP001066276">
    <property type="component" value="Chromosome 9"/>
</dbReference>
<dbReference type="AlphaFoldDB" id="A0AAV7N172"/>
<sequence length="415" mass="43809">MEASTAWPQLPQTLQSNVLALNYHSDKLDVQVDLLKTLASYVAGIDQTIENLNQLITRAQTSTNYEQPTCCCSPIIESLSSLPTFLSSVVCEIKRLSSVPVSSALPSNQSAHSDLVCGSTQPKTSAILCPVKSVTLIYPPRSAVTGALVLVTEAKGASTSSLSSVLEPVVPASSHSLCTPAQSAPVQLTSLVVDSVAQPPLNKREKKRLRKQWNSRRSLPPQRSSTNIRLSARPEVKLSLQSQGAPRVISPSNLPQSVPINVLSVGTTVQETDSSFKDYLVSGEKGNPSSVLVSAAPSWGSGGLALPATTLLVPKTVHGNMNGDVLDFGSTNSSKLQSVNRGSSPAFLPPSPRTTSVENPVLGGAVALPNVEGQPQPSVSTSSSMTLAEHPTLKLVFTPEYRSKGPHDILNRGNI</sequence>
<feature type="region of interest" description="Disordered" evidence="1">
    <location>
        <begin position="199"/>
        <end position="233"/>
    </location>
</feature>
<evidence type="ECO:0000256" key="1">
    <source>
        <dbReference type="SAM" id="MobiDB-lite"/>
    </source>
</evidence>
<protein>
    <submittedName>
        <fullName evidence="2">Uncharacterized protein</fullName>
    </submittedName>
</protein>
<evidence type="ECO:0000313" key="3">
    <source>
        <dbReference type="Proteomes" id="UP001066276"/>
    </source>
</evidence>
<accession>A0AAV7N172</accession>
<evidence type="ECO:0000313" key="2">
    <source>
        <dbReference type="EMBL" id="KAJ1109763.1"/>
    </source>
</evidence>
<feature type="compositionally biased region" description="Basic residues" evidence="1">
    <location>
        <begin position="204"/>
        <end position="214"/>
    </location>
</feature>
<feature type="compositionally biased region" description="Polar residues" evidence="1">
    <location>
        <begin position="215"/>
        <end position="229"/>
    </location>
</feature>
<organism evidence="2 3">
    <name type="scientific">Pleurodeles waltl</name>
    <name type="common">Iberian ribbed newt</name>
    <dbReference type="NCBI Taxonomy" id="8319"/>
    <lineage>
        <taxon>Eukaryota</taxon>
        <taxon>Metazoa</taxon>
        <taxon>Chordata</taxon>
        <taxon>Craniata</taxon>
        <taxon>Vertebrata</taxon>
        <taxon>Euteleostomi</taxon>
        <taxon>Amphibia</taxon>
        <taxon>Batrachia</taxon>
        <taxon>Caudata</taxon>
        <taxon>Salamandroidea</taxon>
        <taxon>Salamandridae</taxon>
        <taxon>Pleurodelinae</taxon>
        <taxon>Pleurodeles</taxon>
    </lineage>
</organism>
<reference evidence="2" key="1">
    <citation type="journal article" date="2022" name="bioRxiv">
        <title>Sequencing and chromosome-scale assembly of the giantPleurodeles waltlgenome.</title>
        <authorList>
            <person name="Brown T."/>
            <person name="Elewa A."/>
            <person name="Iarovenko S."/>
            <person name="Subramanian E."/>
            <person name="Araus A.J."/>
            <person name="Petzold A."/>
            <person name="Susuki M."/>
            <person name="Suzuki K.-i.T."/>
            <person name="Hayashi T."/>
            <person name="Toyoda A."/>
            <person name="Oliveira C."/>
            <person name="Osipova E."/>
            <person name="Leigh N.D."/>
            <person name="Simon A."/>
            <person name="Yun M.H."/>
        </authorList>
    </citation>
    <scope>NUCLEOTIDE SEQUENCE</scope>
    <source>
        <strain evidence="2">20211129_DDA</strain>
        <tissue evidence="2">Liver</tissue>
    </source>
</reference>
<dbReference type="EMBL" id="JANPWB010000013">
    <property type="protein sequence ID" value="KAJ1109763.1"/>
    <property type="molecule type" value="Genomic_DNA"/>
</dbReference>
<comment type="caution">
    <text evidence="2">The sequence shown here is derived from an EMBL/GenBank/DDBJ whole genome shotgun (WGS) entry which is preliminary data.</text>
</comment>
<feature type="region of interest" description="Disordered" evidence="1">
    <location>
        <begin position="336"/>
        <end position="359"/>
    </location>
</feature>
<proteinExistence type="predicted"/>
<keyword evidence="3" id="KW-1185">Reference proteome</keyword>
<gene>
    <name evidence="2" type="ORF">NDU88_007122</name>
</gene>
<name>A0AAV7N172_PLEWA</name>